<dbReference type="InterPro" id="IPR003609">
    <property type="entry name" value="Pan_app"/>
</dbReference>
<keyword evidence="2" id="KW-1015">Disulfide bond</keyword>
<dbReference type="Gene3D" id="2.90.10.10">
    <property type="entry name" value="Bulb-type lectin domain"/>
    <property type="match status" value="1"/>
</dbReference>
<reference evidence="5" key="1">
    <citation type="journal article" date="2021" name="Front. Plant Sci.">
        <title>Chromosome-Scale Genome Assembly for Chinese Sour Jujube and Insights Into Its Genome Evolution and Domestication Signature.</title>
        <authorList>
            <person name="Shen L.-Y."/>
            <person name="Luo H."/>
            <person name="Wang X.-L."/>
            <person name="Wang X.-M."/>
            <person name="Qiu X.-J."/>
            <person name="Liu H."/>
            <person name="Zhou S.-S."/>
            <person name="Jia K.-H."/>
            <person name="Nie S."/>
            <person name="Bao Y.-T."/>
            <person name="Zhang R.-G."/>
            <person name="Yun Q.-Z."/>
            <person name="Chai Y.-H."/>
            <person name="Lu J.-Y."/>
            <person name="Li Y."/>
            <person name="Zhao S.-W."/>
            <person name="Mao J.-F."/>
            <person name="Jia S.-G."/>
            <person name="Mao Y.-M."/>
        </authorList>
    </citation>
    <scope>NUCLEOTIDE SEQUENCE</scope>
    <source>
        <strain evidence="5">AT0</strain>
        <tissue evidence="5">Leaf</tissue>
    </source>
</reference>
<protein>
    <recommendedName>
        <fullName evidence="4">Bulb-type lectin domain-containing protein</fullName>
    </recommendedName>
</protein>
<dbReference type="Pfam" id="PF01453">
    <property type="entry name" value="B_lectin"/>
    <property type="match status" value="1"/>
</dbReference>
<keyword evidence="1" id="KW-0732">Signal</keyword>
<dbReference type="Pfam" id="PF08276">
    <property type="entry name" value="PAN_2"/>
    <property type="match status" value="1"/>
</dbReference>
<dbReference type="Proteomes" id="UP000813462">
    <property type="component" value="Unassembled WGS sequence"/>
</dbReference>
<name>A0A978W3C2_ZIZJJ</name>
<dbReference type="SUPFAM" id="SSF51110">
    <property type="entry name" value="alpha-D-mannose-specific plant lectins"/>
    <property type="match status" value="1"/>
</dbReference>
<keyword evidence="3" id="KW-0325">Glycoprotein</keyword>
<dbReference type="SMART" id="SM00108">
    <property type="entry name" value="B_lectin"/>
    <property type="match status" value="1"/>
</dbReference>
<evidence type="ECO:0000256" key="1">
    <source>
        <dbReference type="ARBA" id="ARBA00022729"/>
    </source>
</evidence>
<accession>A0A978W3C2</accession>
<dbReference type="InterPro" id="IPR001480">
    <property type="entry name" value="Bulb-type_lectin_dom"/>
</dbReference>
<organism evidence="5 6">
    <name type="scientific">Ziziphus jujuba var. spinosa</name>
    <dbReference type="NCBI Taxonomy" id="714518"/>
    <lineage>
        <taxon>Eukaryota</taxon>
        <taxon>Viridiplantae</taxon>
        <taxon>Streptophyta</taxon>
        <taxon>Embryophyta</taxon>
        <taxon>Tracheophyta</taxon>
        <taxon>Spermatophyta</taxon>
        <taxon>Magnoliopsida</taxon>
        <taxon>eudicotyledons</taxon>
        <taxon>Gunneridae</taxon>
        <taxon>Pentapetalae</taxon>
        <taxon>rosids</taxon>
        <taxon>fabids</taxon>
        <taxon>Rosales</taxon>
        <taxon>Rhamnaceae</taxon>
        <taxon>Paliureae</taxon>
        <taxon>Ziziphus</taxon>
    </lineage>
</organism>
<evidence type="ECO:0000259" key="4">
    <source>
        <dbReference type="PROSITE" id="PS50927"/>
    </source>
</evidence>
<feature type="domain" description="Bulb-type lectin" evidence="4">
    <location>
        <begin position="1"/>
        <end position="114"/>
    </location>
</feature>
<evidence type="ECO:0000256" key="3">
    <source>
        <dbReference type="ARBA" id="ARBA00023180"/>
    </source>
</evidence>
<evidence type="ECO:0000313" key="6">
    <source>
        <dbReference type="Proteomes" id="UP000813462"/>
    </source>
</evidence>
<comment type="caution">
    <text evidence="5">The sequence shown here is derived from an EMBL/GenBank/DDBJ whole genome shotgun (WGS) entry which is preliminary data.</text>
</comment>
<evidence type="ECO:0000313" key="5">
    <source>
        <dbReference type="EMBL" id="KAH7546456.1"/>
    </source>
</evidence>
<evidence type="ECO:0000256" key="2">
    <source>
        <dbReference type="ARBA" id="ARBA00023157"/>
    </source>
</evidence>
<dbReference type="InterPro" id="IPR036426">
    <property type="entry name" value="Bulb-type_lectin_dom_sf"/>
</dbReference>
<gene>
    <name evidence="5" type="ORF">FEM48_Zijuj01G0202700</name>
</gene>
<dbReference type="EMBL" id="JAEACU010000001">
    <property type="protein sequence ID" value="KAH7546456.1"/>
    <property type="molecule type" value="Genomic_DNA"/>
</dbReference>
<dbReference type="PANTHER" id="PTHR32444">
    <property type="entry name" value="BULB-TYPE LECTIN DOMAIN-CONTAINING PROTEIN"/>
    <property type="match status" value="1"/>
</dbReference>
<dbReference type="PROSITE" id="PS50927">
    <property type="entry name" value="BULB_LECTIN"/>
    <property type="match status" value="1"/>
</dbReference>
<sequence length="254" mass="28859">MGNLDFLDSPNQLFRLSFFNFGDSAMNYLGIQCTIFTEAKIVWVANRENPLKDTPALHITPHGNLLLIGNHGTSITLHSQIRVAINTNTTATLLDIRNFILKAGDNDEILWQRFDYPSNTLFLGMQLGLFDIKSRQARNIALTSWLSPLIPTPGAFRLDIDNLKFKHISNEYVSYYTFTMVSDIYYSWIEMDSTAALDHWDIMDNHSLGLSDCQQICIKNGSCNAYATFHSDGTEVNFQITQNLMINLESMQIN</sequence>
<dbReference type="PANTHER" id="PTHR32444:SF89">
    <property type="entry name" value="S GLYCOPROTEIN"/>
    <property type="match status" value="1"/>
</dbReference>
<dbReference type="AlphaFoldDB" id="A0A978W3C2"/>
<proteinExistence type="predicted"/>